<reference evidence="2 3" key="1">
    <citation type="submission" date="2020-01" db="EMBL/GenBank/DDBJ databases">
        <title>Insect and environment-associated Actinomycetes.</title>
        <authorList>
            <person name="Currrie C."/>
            <person name="Chevrette M."/>
            <person name="Carlson C."/>
            <person name="Stubbendieck R."/>
            <person name="Wendt-Pienkowski E."/>
        </authorList>
    </citation>
    <scope>NUCLEOTIDE SEQUENCE [LARGE SCALE GENOMIC DNA]</scope>
    <source>
        <strain evidence="2 3">SID7590</strain>
    </source>
</reference>
<dbReference type="EMBL" id="JAAGMP010001432">
    <property type="protein sequence ID" value="NEC22936.1"/>
    <property type="molecule type" value="Genomic_DNA"/>
</dbReference>
<proteinExistence type="predicted"/>
<organism evidence="2 3">
    <name type="scientific">Streptomyces parvus</name>
    <dbReference type="NCBI Taxonomy" id="66428"/>
    <lineage>
        <taxon>Bacteria</taxon>
        <taxon>Bacillati</taxon>
        <taxon>Actinomycetota</taxon>
        <taxon>Actinomycetes</taxon>
        <taxon>Kitasatosporales</taxon>
        <taxon>Streptomycetaceae</taxon>
        <taxon>Streptomyces</taxon>
    </lineage>
</organism>
<evidence type="ECO:0000313" key="2">
    <source>
        <dbReference type="EMBL" id="NEC22936.1"/>
    </source>
</evidence>
<feature type="region of interest" description="Disordered" evidence="1">
    <location>
        <begin position="1"/>
        <end position="52"/>
    </location>
</feature>
<comment type="caution">
    <text evidence="2">The sequence shown here is derived from an EMBL/GenBank/DDBJ whole genome shotgun (WGS) entry which is preliminary data.</text>
</comment>
<dbReference type="Proteomes" id="UP000469670">
    <property type="component" value="Unassembled WGS sequence"/>
</dbReference>
<dbReference type="AlphaFoldDB" id="A0A7K3S5Z3"/>
<accession>A0A7K3S5Z3</accession>
<feature type="non-terminal residue" evidence="2">
    <location>
        <position position="52"/>
    </location>
</feature>
<evidence type="ECO:0000313" key="3">
    <source>
        <dbReference type="Proteomes" id="UP000469670"/>
    </source>
</evidence>
<sequence>MTEYQPRPIDPAALGDLRATDDAGRPCRPFTADEGGHPLRCCLRGSEPGERI</sequence>
<gene>
    <name evidence="2" type="ORF">G3I50_32530</name>
</gene>
<evidence type="ECO:0000256" key="1">
    <source>
        <dbReference type="SAM" id="MobiDB-lite"/>
    </source>
</evidence>
<name>A0A7K3S5Z3_9ACTN</name>
<protein>
    <submittedName>
        <fullName evidence="2">DUF1203 domain-containing protein</fullName>
    </submittedName>
</protein>